<name>X1GST1_9ZZZZ</name>
<accession>X1GST1</accession>
<dbReference type="EMBL" id="BARU01018780">
    <property type="protein sequence ID" value="GAH60237.1"/>
    <property type="molecule type" value="Genomic_DNA"/>
</dbReference>
<evidence type="ECO:0000313" key="2">
    <source>
        <dbReference type="EMBL" id="GAH60237.1"/>
    </source>
</evidence>
<dbReference type="InterPro" id="IPR018833">
    <property type="entry name" value="Rv2993c-like_N"/>
</dbReference>
<comment type="caution">
    <text evidence="2">The sequence shown here is derived from an EMBL/GenBank/DDBJ whole genome shotgun (WGS) entry which is preliminary data.</text>
</comment>
<feature type="domain" description="Rv2993c-like N-terminal" evidence="1">
    <location>
        <begin position="1"/>
        <end position="51"/>
    </location>
</feature>
<gene>
    <name evidence="2" type="ORF">S03H2_31008</name>
</gene>
<sequence length="57" mass="6642">MKYLKFLQNGNIRYGLLEKDNIIREVVGDIFNNHKNTENVYSLSEITFLPPCVPTKI</sequence>
<organism evidence="2">
    <name type="scientific">marine sediment metagenome</name>
    <dbReference type="NCBI Taxonomy" id="412755"/>
    <lineage>
        <taxon>unclassified sequences</taxon>
        <taxon>metagenomes</taxon>
        <taxon>ecological metagenomes</taxon>
    </lineage>
</organism>
<feature type="non-terminal residue" evidence="2">
    <location>
        <position position="57"/>
    </location>
</feature>
<reference evidence="2" key="1">
    <citation type="journal article" date="2014" name="Front. Microbiol.">
        <title>High frequency of phylogenetically diverse reductive dehalogenase-homologous genes in deep subseafloor sedimentary metagenomes.</title>
        <authorList>
            <person name="Kawai M."/>
            <person name="Futagami T."/>
            <person name="Toyoda A."/>
            <person name="Takaki Y."/>
            <person name="Nishi S."/>
            <person name="Hori S."/>
            <person name="Arai W."/>
            <person name="Tsubouchi T."/>
            <person name="Morono Y."/>
            <person name="Uchiyama I."/>
            <person name="Ito T."/>
            <person name="Fujiyama A."/>
            <person name="Inagaki F."/>
            <person name="Takami H."/>
        </authorList>
    </citation>
    <scope>NUCLEOTIDE SEQUENCE</scope>
    <source>
        <strain evidence="2">Expedition CK06-06</strain>
    </source>
</reference>
<dbReference type="AlphaFoldDB" id="X1GST1"/>
<evidence type="ECO:0000259" key="1">
    <source>
        <dbReference type="Pfam" id="PF10370"/>
    </source>
</evidence>
<protein>
    <recommendedName>
        <fullName evidence="1">Rv2993c-like N-terminal domain-containing protein</fullName>
    </recommendedName>
</protein>
<dbReference type="Pfam" id="PF10370">
    <property type="entry name" value="Rv2993c-like_N"/>
    <property type="match status" value="1"/>
</dbReference>
<proteinExistence type="predicted"/>